<dbReference type="RefSeq" id="WP_008732634.1">
    <property type="nucleotide sequence ID" value="NZ_AKFT01000176.1"/>
</dbReference>
<keyword evidence="3" id="KW-1185">Reference proteome</keyword>
<evidence type="ECO:0000256" key="1">
    <source>
        <dbReference type="SAM" id="MobiDB-lite"/>
    </source>
</evidence>
<dbReference type="PATRIC" id="fig|1125718.3.peg.2161"/>
<dbReference type="AlphaFoldDB" id="J0N559"/>
<dbReference type="eggNOG" id="ENOG5031AS9">
    <property type="taxonomic scope" value="Bacteria"/>
</dbReference>
<feature type="non-terminal residue" evidence="2">
    <location>
        <position position="1"/>
    </location>
</feature>
<feature type="region of interest" description="Disordered" evidence="1">
    <location>
        <begin position="67"/>
        <end position="89"/>
    </location>
</feature>
<accession>J0N559</accession>
<sequence>PRGAALRTYAATGADDYSRTPWFPALDADLGTPLGEASKEDGVWRRDFEGGVAAVVLGEGRGGTVRLPAGLRAPGPTGDPDGRALGSEMPLAAGSGMIALRA</sequence>
<dbReference type="EMBL" id="AKFT01000176">
    <property type="protein sequence ID" value="EJF39567.1"/>
    <property type="molecule type" value="Genomic_DNA"/>
</dbReference>
<evidence type="ECO:0000313" key="3">
    <source>
        <dbReference type="Proteomes" id="UP000002941"/>
    </source>
</evidence>
<protein>
    <submittedName>
        <fullName evidence="2">Uncharacterized protein</fullName>
    </submittedName>
</protein>
<comment type="caution">
    <text evidence="2">The sequence shown here is derived from an EMBL/GenBank/DDBJ whole genome shotgun (WGS) entry which is preliminary data.</text>
</comment>
<organism evidence="2 3">
    <name type="scientific">Actinomyces massiliensis F0489</name>
    <dbReference type="NCBI Taxonomy" id="1125718"/>
    <lineage>
        <taxon>Bacteria</taxon>
        <taxon>Bacillati</taxon>
        <taxon>Actinomycetota</taxon>
        <taxon>Actinomycetes</taxon>
        <taxon>Actinomycetales</taxon>
        <taxon>Actinomycetaceae</taxon>
        <taxon>Actinomyces</taxon>
    </lineage>
</organism>
<dbReference type="Proteomes" id="UP000002941">
    <property type="component" value="Unassembled WGS sequence"/>
</dbReference>
<dbReference type="Pfam" id="PF14885">
    <property type="entry name" value="GHL15"/>
    <property type="match status" value="1"/>
</dbReference>
<gene>
    <name evidence="2" type="ORF">HMPREF1318_2946</name>
</gene>
<evidence type="ECO:0000313" key="2">
    <source>
        <dbReference type="EMBL" id="EJF39567.1"/>
    </source>
</evidence>
<dbReference type="InterPro" id="IPR029455">
    <property type="entry name" value="GHL15"/>
</dbReference>
<name>J0N559_9ACTO</name>
<reference evidence="2 3" key="1">
    <citation type="submission" date="2012-05" db="EMBL/GenBank/DDBJ databases">
        <authorList>
            <person name="Harkins D.M."/>
            <person name="Madupu R."/>
            <person name="Durkin A.S."/>
            <person name="Torralba M."/>
            <person name="Methe B."/>
            <person name="Sutton G.G."/>
            <person name="Nelson K.E."/>
        </authorList>
    </citation>
    <scope>NUCLEOTIDE SEQUENCE [LARGE SCALE GENOMIC DNA]</scope>
    <source>
        <strain evidence="2 3">F0489</strain>
    </source>
</reference>
<proteinExistence type="predicted"/>